<dbReference type="Pfam" id="PF02622">
    <property type="entry name" value="DUF179"/>
    <property type="match status" value="1"/>
</dbReference>
<accession>A0ABU7UYI0</accession>
<dbReference type="EMBL" id="JAZHBO010000001">
    <property type="protein sequence ID" value="MEF2155574.1"/>
    <property type="molecule type" value="Genomic_DNA"/>
</dbReference>
<dbReference type="Gene3D" id="3.40.1740.10">
    <property type="entry name" value="VC0467-like"/>
    <property type="match status" value="1"/>
</dbReference>
<keyword evidence="4" id="KW-1185">Reference proteome</keyword>
<gene>
    <name evidence="3" type="ORF">V3390_04910</name>
</gene>
<sequence length="189" mass="20468">MSTDTNQLLNQCLIALPNIEDMGVFERSVTLICQQDADGALGLIINRPAELNVGEVFDQLGIRSHDAELRARMVMQGGPVHTERGFVLHDGGLAWDSSLQISEHLFLTTSREVLEALGKGDGPKNALIALGCAAWAPGQLEQELMDNVWLTAPADANLLFETPPELRWQAAAGRIGVDLSRLTDYAGHA</sequence>
<dbReference type="Proteomes" id="UP001356170">
    <property type="component" value="Unassembled WGS sequence"/>
</dbReference>
<evidence type="ECO:0000313" key="4">
    <source>
        <dbReference type="Proteomes" id="UP001356170"/>
    </source>
</evidence>
<dbReference type="PANTHER" id="PTHR30327">
    <property type="entry name" value="UNCHARACTERIZED PROTEIN YQGE"/>
    <property type="match status" value="1"/>
</dbReference>
<evidence type="ECO:0000256" key="1">
    <source>
        <dbReference type="ARBA" id="ARBA00009600"/>
    </source>
</evidence>
<comment type="caution">
    <text evidence="3">The sequence shown here is derived from an EMBL/GenBank/DDBJ whole genome shotgun (WGS) entry which is preliminary data.</text>
</comment>
<dbReference type="PANTHER" id="PTHR30327:SF1">
    <property type="entry name" value="UPF0301 PROTEIN YQGE"/>
    <property type="match status" value="1"/>
</dbReference>
<dbReference type="HAMAP" id="MF_00758">
    <property type="entry name" value="UPF0301"/>
    <property type="match status" value="1"/>
</dbReference>
<dbReference type="NCBIfam" id="NF001266">
    <property type="entry name" value="PRK00228.1-1"/>
    <property type="match status" value="1"/>
</dbReference>
<protein>
    <recommendedName>
        <fullName evidence="2">UPF0301 protein V3390_04910</fullName>
    </recommendedName>
</protein>
<proteinExistence type="inferred from homology"/>
<reference evidence="3 4" key="1">
    <citation type="submission" date="2024-01" db="EMBL/GenBank/DDBJ databases">
        <title>Novel species of the genus Luteimonas isolated from rivers.</title>
        <authorList>
            <person name="Lu H."/>
        </authorList>
    </citation>
    <scope>NUCLEOTIDE SEQUENCE [LARGE SCALE GENOMIC DNA]</scope>
    <source>
        <strain evidence="3 4">FXH3W</strain>
    </source>
</reference>
<name>A0ABU7UYI0_9GAMM</name>
<dbReference type="RefSeq" id="WP_331689250.1">
    <property type="nucleotide sequence ID" value="NZ_JAZHBN010000002.1"/>
</dbReference>
<evidence type="ECO:0000256" key="2">
    <source>
        <dbReference type="HAMAP-Rule" id="MF_00758"/>
    </source>
</evidence>
<organism evidence="3 4">
    <name type="scientific">Aquilutibacter rugosus</name>
    <dbReference type="NCBI Taxonomy" id="3115820"/>
    <lineage>
        <taxon>Bacteria</taxon>
        <taxon>Pseudomonadati</taxon>
        <taxon>Pseudomonadota</taxon>
        <taxon>Gammaproteobacteria</taxon>
        <taxon>Lysobacterales</taxon>
        <taxon>Lysobacteraceae</taxon>
        <taxon>Aquilutibacter</taxon>
    </lineage>
</organism>
<comment type="similarity">
    <text evidence="1 2">Belongs to the UPF0301 (AlgH) family.</text>
</comment>
<evidence type="ECO:0000313" key="3">
    <source>
        <dbReference type="EMBL" id="MEF2155574.1"/>
    </source>
</evidence>
<dbReference type="SUPFAM" id="SSF143456">
    <property type="entry name" value="VC0467-like"/>
    <property type="match status" value="1"/>
</dbReference>
<dbReference type="InterPro" id="IPR003774">
    <property type="entry name" value="AlgH-like"/>
</dbReference>